<comment type="caution">
    <text evidence="1">The sequence shown here is derived from an EMBL/GenBank/DDBJ whole genome shotgun (WGS) entry which is preliminary data.</text>
</comment>
<organism evidence="1 2">
    <name type="scientific">candidate division WS6 bacterium 34_10</name>
    <dbReference type="NCBI Taxonomy" id="1641389"/>
    <lineage>
        <taxon>Bacteria</taxon>
        <taxon>Candidatus Dojkabacteria</taxon>
    </lineage>
</organism>
<protein>
    <submittedName>
        <fullName evidence="1">Uncharacterized protein</fullName>
    </submittedName>
</protein>
<dbReference type="EMBL" id="LGGO01000024">
    <property type="protein sequence ID" value="KUK77532.1"/>
    <property type="molecule type" value="Genomic_DNA"/>
</dbReference>
<name>A0A117M0E9_9BACT</name>
<reference evidence="2" key="1">
    <citation type="journal article" date="2015" name="MBio">
        <title>Genome-Resolved Metagenomic Analysis Reveals Roles for Candidate Phyla and Other Microbial Community Members in Biogeochemical Transformations in Oil Reservoirs.</title>
        <authorList>
            <person name="Hu P."/>
            <person name="Tom L."/>
            <person name="Singh A."/>
            <person name="Thomas B.C."/>
            <person name="Baker B.J."/>
            <person name="Piceno Y.M."/>
            <person name="Andersen G.L."/>
            <person name="Banfield J.F."/>
        </authorList>
    </citation>
    <scope>NUCLEOTIDE SEQUENCE [LARGE SCALE GENOMIC DNA]</scope>
</reference>
<accession>A0A117M0E9</accession>
<gene>
    <name evidence="1" type="ORF">XD93_0265</name>
</gene>
<dbReference type="AlphaFoldDB" id="A0A117M0E9"/>
<evidence type="ECO:0000313" key="1">
    <source>
        <dbReference type="EMBL" id="KUK77532.1"/>
    </source>
</evidence>
<sequence>MIFNKEVGNSPKTISKQRIFILKQAFLAFKFVVLNSQFIPKFNLGTNKGEYDEKVYANG</sequence>
<proteinExistence type="predicted"/>
<dbReference type="Proteomes" id="UP000053904">
    <property type="component" value="Unassembled WGS sequence"/>
</dbReference>
<evidence type="ECO:0000313" key="2">
    <source>
        <dbReference type="Proteomes" id="UP000053904"/>
    </source>
</evidence>